<dbReference type="InterPro" id="IPR035959">
    <property type="entry name" value="RutC-like_sf"/>
</dbReference>
<dbReference type="EC" id="5.4.99.5" evidence="1 3"/>
<proteinExistence type="predicted"/>
<dbReference type="InterPro" id="IPR008243">
    <property type="entry name" value="Chorismate_mutase_AroH"/>
</dbReference>
<dbReference type="Gene3D" id="3.30.1330.40">
    <property type="entry name" value="RutC-like"/>
    <property type="match status" value="1"/>
</dbReference>
<keyword evidence="2 3" id="KW-0028">Amino-acid biosynthesis</keyword>
<evidence type="ECO:0000256" key="2">
    <source>
        <dbReference type="PIRSR" id="PIRSR005965-1"/>
    </source>
</evidence>
<comment type="catalytic activity">
    <reaction evidence="3">
        <text>chorismate = prephenate</text>
        <dbReference type="Rhea" id="RHEA:13897"/>
        <dbReference type="ChEBI" id="CHEBI:29748"/>
        <dbReference type="ChEBI" id="CHEBI:29934"/>
        <dbReference type="EC" id="5.4.99.5"/>
    </reaction>
</comment>
<comment type="caution">
    <text evidence="4">The sequence shown here is derived from an EMBL/GenBank/DDBJ whole genome shotgun (WGS) entry which is preliminary data.</text>
</comment>
<evidence type="ECO:0000313" key="4">
    <source>
        <dbReference type="EMBL" id="MBK2065571.1"/>
    </source>
</evidence>
<reference evidence="4 5" key="1">
    <citation type="submission" date="2020-09" db="EMBL/GenBank/DDBJ databases">
        <title>Development of specific Francisella tularensis PCR assay based on in-depth characterization of family Francisellaceae.</title>
        <authorList>
            <person name="Ohrman C."/>
            <person name="Sahl J."/>
            <person name="Sjodin A."/>
            <person name="Uneklint I."/>
            <person name="Ballard R."/>
            <person name="Karlsson L."/>
            <person name="Mcdonough R."/>
            <person name="Sundell D."/>
            <person name="Soria K."/>
            <person name="Brindeflk B."/>
            <person name="Vallesi A."/>
            <person name="Ramirez-Paredes J.G."/>
            <person name="Colquhoun D."/>
            <person name="Myrtennas K."/>
            <person name="Birdsell D."/>
            <person name="Johansson A."/>
            <person name="Wagner D."/>
            <person name="Forsman M."/>
        </authorList>
    </citation>
    <scope>NUCLEOTIDE SEQUENCE [LARGE SCALE GENOMIC DNA]</scope>
    <source>
        <strain evidence="4 5">FSC1140</strain>
    </source>
</reference>
<keyword evidence="5" id="KW-1185">Reference proteome</keyword>
<gene>
    <name evidence="4" type="primary">aroH</name>
    <name evidence="4" type="ORF">IB647_08165</name>
</gene>
<dbReference type="NCBIfam" id="TIGR01796">
    <property type="entry name" value="CM_mono_aroH"/>
    <property type="match status" value="1"/>
</dbReference>
<evidence type="ECO:0000313" key="5">
    <source>
        <dbReference type="Proteomes" id="UP000701999"/>
    </source>
</evidence>
<dbReference type="GO" id="GO:0046417">
    <property type="term" value="P:chorismate metabolic process"/>
    <property type="evidence" value="ECO:0007669"/>
    <property type="project" value="TreeGrafter"/>
</dbReference>
<sequence length="124" mass="13987">MQRSVRGATTIEKDTKENVLSATKELLQQMKSCNNIKSEDIVNIIFTATRDIESEFPAVAARDVGLVNVPLIDCQQMVREGALEFCIRIMLTYNTTKSQLDINHVYLHRAQVLRPDLLINVVGL</sequence>
<organism evidence="4 5">
    <name type="scientific">Francisella noatunensis</name>
    <dbReference type="NCBI Taxonomy" id="657445"/>
    <lineage>
        <taxon>Bacteria</taxon>
        <taxon>Pseudomonadati</taxon>
        <taxon>Pseudomonadota</taxon>
        <taxon>Gammaproteobacteria</taxon>
        <taxon>Thiotrichales</taxon>
        <taxon>Francisellaceae</taxon>
        <taxon>Francisella</taxon>
    </lineage>
</organism>
<dbReference type="PANTHER" id="PTHR21164">
    <property type="entry name" value="CHORISMATE MUTASE"/>
    <property type="match status" value="1"/>
</dbReference>
<keyword evidence="2 3" id="KW-0057">Aromatic amino acid biosynthesis</keyword>
<evidence type="ECO:0000256" key="1">
    <source>
        <dbReference type="NCBIfam" id="TIGR01796"/>
    </source>
</evidence>
<accession>A0A9Q2QEA0</accession>
<dbReference type="PROSITE" id="PS51167">
    <property type="entry name" value="CHORISMATE_MUT_1"/>
    <property type="match status" value="1"/>
</dbReference>
<keyword evidence="3 4" id="KW-0413">Isomerase</keyword>
<dbReference type="GO" id="GO:0008652">
    <property type="term" value="P:amino acid biosynthetic process"/>
    <property type="evidence" value="ECO:0007669"/>
    <property type="project" value="UniProtKB-UniRule"/>
</dbReference>
<dbReference type="AlphaFoldDB" id="A0A9Q2QEA0"/>
<protein>
    <recommendedName>
        <fullName evidence="1 3">chorismate mutase</fullName>
        <ecNumber evidence="1 3">5.4.99.5</ecNumber>
    </recommendedName>
</protein>
<dbReference type="Pfam" id="PF07736">
    <property type="entry name" value="CM_1"/>
    <property type="match status" value="1"/>
</dbReference>
<dbReference type="PIRSF" id="PIRSF005965">
    <property type="entry name" value="Chor_mut_AroH"/>
    <property type="match status" value="1"/>
</dbReference>
<feature type="binding site" evidence="2">
    <location>
        <position position="6"/>
    </location>
    <ligand>
        <name>prephenate</name>
        <dbReference type="ChEBI" id="CHEBI:29934"/>
    </ligand>
</feature>
<name>A0A9Q2QEA0_9GAMM</name>
<dbReference type="CDD" id="cd02185">
    <property type="entry name" value="AroH"/>
    <property type="match status" value="1"/>
</dbReference>
<dbReference type="RefSeq" id="WP_159184846.1">
    <property type="nucleotide sequence ID" value="NZ_JACVJL010000004.1"/>
</dbReference>
<dbReference type="GO" id="GO:0004106">
    <property type="term" value="F:chorismate mutase activity"/>
    <property type="evidence" value="ECO:0007669"/>
    <property type="project" value="UniProtKB-UniRule"/>
</dbReference>
<dbReference type="PANTHER" id="PTHR21164:SF0">
    <property type="entry name" value="CHORISMATE MUTASE AROH"/>
    <property type="match status" value="1"/>
</dbReference>
<feature type="binding site" evidence="2">
    <location>
        <position position="88"/>
    </location>
    <ligand>
        <name>prephenate</name>
        <dbReference type="ChEBI" id="CHEBI:29934"/>
    </ligand>
</feature>
<dbReference type="SUPFAM" id="SSF55298">
    <property type="entry name" value="YjgF-like"/>
    <property type="match status" value="1"/>
</dbReference>
<evidence type="ECO:0000256" key="3">
    <source>
        <dbReference type="PROSITE-ProRule" id="PRU00514"/>
    </source>
</evidence>
<dbReference type="GeneID" id="93255734"/>
<dbReference type="GO" id="GO:0009073">
    <property type="term" value="P:aromatic amino acid family biosynthetic process"/>
    <property type="evidence" value="ECO:0007669"/>
    <property type="project" value="UniProtKB-UniRule"/>
</dbReference>
<feature type="binding site" evidence="2">
    <location>
        <position position="106"/>
    </location>
    <ligand>
        <name>prephenate</name>
        <dbReference type="ChEBI" id="CHEBI:29934"/>
    </ligand>
</feature>
<dbReference type="Proteomes" id="UP000701999">
    <property type="component" value="Unassembled WGS sequence"/>
</dbReference>
<dbReference type="EMBL" id="JACVKN010000171">
    <property type="protein sequence ID" value="MBK2065571.1"/>
    <property type="molecule type" value="Genomic_DNA"/>
</dbReference>